<dbReference type="SUPFAM" id="SSF48498">
    <property type="entry name" value="Tetracyclin repressor-like, C-terminal domain"/>
    <property type="match status" value="1"/>
</dbReference>
<evidence type="ECO:0000313" key="6">
    <source>
        <dbReference type="EMBL" id="TKG70835.1"/>
    </source>
</evidence>
<dbReference type="Gene3D" id="1.10.10.60">
    <property type="entry name" value="Homeodomain-like"/>
    <property type="match status" value="1"/>
</dbReference>
<dbReference type="Pfam" id="PF17932">
    <property type="entry name" value="TetR_C_24"/>
    <property type="match status" value="1"/>
</dbReference>
<keyword evidence="7" id="KW-1185">Reference proteome</keyword>
<keyword evidence="3" id="KW-0804">Transcription</keyword>
<dbReference type="InterPro" id="IPR036271">
    <property type="entry name" value="Tet_transcr_reg_TetR-rel_C_sf"/>
</dbReference>
<dbReference type="PANTHER" id="PTHR30055">
    <property type="entry name" value="HTH-TYPE TRANSCRIPTIONAL REGULATOR RUTR"/>
    <property type="match status" value="1"/>
</dbReference>
<dbReference type="InterPro" id="IPR009057">
    <property type="entry name" value="Homeodomain-like_sf"/>
</dbReference>
<dbReference type="InterPro" id="IPR050109">
    <property type="entry name" value="HTH-type_TetR-like_transc_reg"/>
</dbReference>
<proteinExistence type="predicted"/>
<sequence length="225" mass="25062">MDPDRLAPVQVEPGWAGRIARHATVRPDAGSYVGPRTKLVTAGQQLLLERGDTTYTIDELVRRAHVAIKTFYRCFANKEEFLKEVFMTSVAGATPRIREQILSSADDPLARLRLAVTWPLEWRRENGTVSRVIAKEHMRLAVTSPETIAETSRSYEALLKEFVLAAQEEGQIRPADVDWDVHIITSVVTTSFHTMILGPGEPGHHGALAENVWRFCLTALHGDPG</sequence>
<feature type="DNA-binding region" description="H-T-H motif" evidence="4">
    <location>
        <begin position="56"/>
        <end position="75"/>
    </location>
</feature>
<gene>
    <name evidence="6" type="ORF">FCN18_15020</name>
</gene>
<dbReference type="Gene3D" id="1.10.357.10">
    <property type="entry name" value="Tetracycline Repressor, domain 2"/>
    <property type="match status" value="1"/>
</dbReference>
<reference evidence="6 7" key="1">
    <citation type="journal article" date="2015" name="Antonie Van Leeuwenhoek">
        <title>Prauserella endophytica sp. nov., an endophytic actinobacterium isolated from Tamarix taklamakanensis.</title>
        <authorList>
            <person name="Liu J.M."/>
            <person name="Habden X."/>
            <person name="Guo L."/>
            <person name="Tuo L."/>
            <person name="Jiang Z.K."/>
            <person name="Liu S.W."/>
            <person name="Liu X.F."/>
            <person name="Chen L."/>
            <person name="Li R.F."/>
            <person name="Zhang Y.Q."/>
            <person name="Sun C.H."/>
        </authorList>
    </citation>
    <scope>NUCLEOTIDE SEQUENCE [LARGE SCALE GENOMIC DNA]</scope>
    <source>
        <strain evidence="6 7">CGMCC 4.7182</strain>
    </source>
</reference>
<comment type="caution">
    <text evidence="6">The sequence shown here is derived from an EMBL/GenBank/DDBJ whole genome shotgun (WGS) entry which is preliminary data.</text>
</comment>
<evidence type="ECO:0000256" key="3">
    <source>
        <dbReference type="ARBA" id="ARBA00023163"/>
    </source>
</evidence>
<keyword evidence="1" id="KW-0805">Transcription regulation</keyword>
<dbReference type="EMBL" id="SWMS01000007">
    <property type="protein sequence ID" value="TKG70835.1"/>
    <property type="molecule type" value="Genomic_DNA"/>
</dbReference>
<evidence type="ECO:0000256" key="1">
    <source>
        <dbReference type="ARBA" id="ARBA00023015"/>
    </source>
</evidence>
<organism evidence="6 7">
    <name type="scientific">Prauserella endophytica</name>
    <dbReference type="NCBI Taxonomy" id="1592324"/>
    <lineage>
        <taxon>Bacteria</taxon>
        <taxon>Bacillati</taxon>
        <taxon>Actinomycetota</taxon>
        <taxon>Actinomycetes</taxon>
        <taxon>Pseudonocardiales</taxon>
        <taxon>Pseudonocardiaceae</taxon>
        <taxon>Prauserella</taxon>
        <taxon>Prauserella coralliicola group</taxon>
    </lineage>
</organism>
<name>A0ABY2S4V5_9PSEU</name>
<dbReference type="InterPro" id="IPR041490">
    <property type="entry name" value="KstR2_TetR_C"/>
</dbReference>
<accession>A0ABY2S4V5</accession>
<evidence type="ECO:0000313" key="7">
    <source>
        <dbReference type="Proteomes" id="UP000309992"/>
    </source>
</evidence>
<dbReference type="PROSITE" id="PS50977">
    <property type="entry name" value="HTH_TETR_2"/>
    <property type="match status" value="1"/>
</dbReference>
<evidence type="ECO:0000256" key="4">
    <source>
        <dbReference type="PROSITE-ProRule" id="PRU00335"/>
    </source>
</evidence>
<evidence type="ECO:0000259" key="5">
    <source>
        <dbReference type="PROSITE" id="PS50977"/>
    </source>
</evidence>
<dbReference type="InterPro" id="IPR001647">
    <property type="entry name" value="HTH_TetR"/>
</dbReference>
<dbReference type="Pfam" id="PF00440">
    <property type="entry name" value="TetR_N"/>
    <property type="match status" value="1"/>
</dbReference>
<dbReference type="Proteomes" id="UP000309992">
    <property type="component" value="Unassembled WGS sequence"/>
</dbReference>
<evidence type="ECO:0000256" key="2">
    <source>
        <dbReference type="ARBA" id="ARBA00023125"/>
    </source>
</evidence>
<keyword evidence="2 4" id="KW-0238">DNA-binding</keyword>
<dbReference type="PANTHER" id="PTHR30055:SF234">
    <property type="entry name" value="HTH-TYPE TRANSCRIPTIONAL REGULATOR BETI"/>
    <property type="match status" value="1"/>
</dbReference>
<feature type="domain" description="HTH tetR-type" evidence="5">
    <location>
        <begin position="33"/>
        <end position="93"/>
    </location>
</feature>
<dbReference type="SUPFAM" id="SSF46689">
    <property type="entry name" value="Homeodomain-like"/>
    <property type="match status" value="1"/>
</dbReference>
<protein>
    <submittedName>
        <fullName evidence="6">TetR/AcrR family transcriptional regulator</fullName>
    </submittedName>
</protein>